<reference evidence="1" key="1">
    <citation type="submission" date="2023-03" db="EMBL/GenBank/DDBJ databases">
        <title>Massive genome expansion in bonnet fungi (Mycena s.s.) driven by repeated elements and novel gene families across ecological guilds.</title>
        <authorList>
            <consortium name="Lawrence Berkeley National Laboratory"/>
            <person name="Harder C.B."/>
            <person name="Miyauchi S."/>
            <person name="Viragh M."/>
            <person name="Kuo A."/>
            <person name="Thoen E."/>
            <person name="Andreopoulos B."/>
            <person name="Lu D."/>
            <person name="Skrede I."/>
            <person name="Drula E."/>
            <person name="Henrissat B."/>
            <person name="Morin E."/>
            <person name="Kohler A."/>
            <person name="Barry K."/>
            <person name="LaButti K."/>
            <person name="Morin E."/>
            <person name="Salamov A."/>
            <person name="Lipzen A."/>
            <person name="Mereny Z."/>
            <person name="Hegedus B."/>
            <person name="Baldrian P."/>
            <person name="Stursova M."/>
            <person name="Weitz H."/>
            <person name="Taylor A."/>
            <person name="Grigoriev I.V."/>
            <person name="Nagy L.G."/>
            <person name="Martin F."/>
            <person name="Kauserud H."/>
        </authorList>
    </citation>
    <scope>NUCLEOTIDE SEQUENCE</scope>
    <source>
        <strain evidence="1">CBHHK182m</strain>
    </source>
</reference>
<protein>
    <submittedName>
        <fullName evidence="1">Uncharacterized protein</fullName>
    </submittedName>
</protein>
<evidence type="ECO:0000313" key="1">
    <source>
        <dbReference type="EMBL" id="KAJ7761421.1"/>
    </source>
</evidence>
<dbReference type="AlphaFoldDB" id="A0AAD7JBP7"/>
<proteinExistence type="predicted"/>
<dbReference type="Proteomes" id="UP001215598">
    <property type="component" value="Unassembled WGS sequence"/>
</dbReference>
<gene>
    <name evidence="1" type="ORF">B0H16DRAFT_1312264</name>
</gene>
<keyword evidence="2" id="KW-1185">Reference proteome</keyword>
<sequence>MKRLTSTLCGRASKYILLPLCIASLILPRHPLLILDRHGRIIAVFAGAPEDPEWPSVIRNASTAMKEVREEGFRLGVFTSKDETHRRGSTYVPFPGGISHGGGQLVPMSKNRRYLFNKLIQNKFVRRACGFQSSIFGTFAPKLFCDYITYLQPLFEHDPNLRHNFTNSIFPAVTFNLGPQSVTFGHVDHLNRPDGWCVVTNDGDFDYKRSAHLYLKQLKLVVEFPPAATAAIPSAVIEHGNTPLAPDETRYSITQYAAGGLFRYVKYGFRTVKQLLKQKGGQGLKAAYDGAPGERHAAGLNLFSKVDELAADHAACFGR</sequence>
<dbReference type="EMBL" id="JARKIB010000035">
    <property type="protein sequence ID" value="KAJ7761421.1"/>
    <property type="molecule type" value="Genomic_DNA"/>
</dbReference>
<organism evidence="1 2">
    <name type="scientific">Mycena metata</name>
    <dbReference type="NCBI Taxonomy" id="1033252"/>
    <lineage>
        <taxon>Eukaryota</taxon>
        <taxon>Fungi</taxon>
        <taxon>Dikarya</taxon>
        <taxon>Basidiomycota</taxon>
        <taxon>Agaricomycotina</taxon>
        <taxon>Agaricomycetes</taxon>
        <taxon>Agaricomycetidae</taxon>
        <taxon>Agaricales</taxon>
        <taxon>Marasmiineae</taxon>
        <taxon>Mycenaceae</taxon>
        <taxon>Mycena</taxon>
    </lineage>
</organism>
<dbReference type="Gene3D" id="3.60.130.30">
    <property type="match status" value="1"/>
</dbReference>
<name>A0AAD7JBP7_9AGAR</name>
<evidence type="ECO:0000313" key="2">
    <source>
        <dbReference type="Proteomes" id="UP001215598"/>
    </source>
</evidence>
<comment type="caution">
    <text evidence="1">The sequence shown here is derived from an EMBL/GenBank/DDBJ whole genome shotgun (WGS) entry which is preliminary data.</text>
</comment>
<accession>A0AAD7JBP7</accession>